<dbReference type="Pfam" id="PF21205">
    <property type="entry name" value="Rep3_C"/>
    <property type="match status" value="1"/>
</dbReference>
<dbReference type="Pfam" id="PF01051">
    <property type="entry name" value="Rep3_N"/>
    <property type="match status" value="1"/>
</dbReference>
<feature type="domain" description="Initiator Rep protein WH1" evidence="2">
    <location>
        <begin position="19"/>
        <end position="183"/>
    </location>
</feature>
<proteinExistence type="inferred from homology"/>
<organism evidence="3">
    <name type="scientific">Arsenophonus nasoniae</name>
    <name type="common">son-killer infecting Nasonia vitripennis</name>
    <dbReference type="NCBI Taxonomy" id="638"/>
    <lineage>
        <taxon>Bacteria</taxon>
        <taxon>Pseudomonadati</taxon>
        <taxon>Pseudomonadota</taxon>
        <taxon>Gammaproteobacteria</taxon>
        <taxon>Enterobacterales</taxon>
        <taxon>Morganellaceae</taxon>
        <taxon>Arsenophonus</taxon>
    </lineage>
</organism>
<dbReference type="AlphaFoldDB" id="D2U4L0"/>
<gene>
    <name evidence="3" type="ORF">ARN_36320</name>
</gene>
<evidence type="ECO:0000313" key="3">
    <source>
        <dbReference type="EMBL" id="CBA76567.1"/>
    </source>
</evidence>
<dbReference type="InterPro" id="IPR000525">
    <property type="entry name" value="Initiator_Rep_WH1"/>
</dbReference>
<dbReference type="InterPro" id="IPR036388">
    <property type="entry name" value="WH-like_DNA-bd_sf"/>
</dbReference>
<evidence type="ECO:0000256" key="1">
    <source>
        <dbReference type="ARBA" id="ARBA00038283"/>
    </source>
</evidence>
<dbReference type="GO" id="GO:0003887">
    <property type="term" value="F:DNA-directed DNA polymerase activity"/>
    <property type="evidence" value="ECO:0007669"/>
    <property type="project" value="InterPro"/>
</dbReference>
<accession>D2U4L0</accession>
<dbReference type="SUPFAM" id="SSF46785">
    <property type="entry name" value="Winged helix' DNA-binding domain"/>
    <property type="match status" value="2"/>
</dbReference>
<evidence type="ECO:0000259" key="2">
    <source>
        <dbReference type="Pfam" id="PF01051"/>
    </source>
</evidence>
<name>D2U4L0_9GAMM</name>
<dbReference type="GO" id="GO:0006270">
    <property type="term" value="P:DNA replication initiation"/>
    <property type="evidence" value="ECO:0007669"/>
    <property type="project" value="InterPro"/>
</dbReference>
<sequence>MNKKMRLVMNKTAVSRLTKVRHRNELNSTLSSLPMSAKKVLFLVLSQINTKNEFDDNHIFYLTANDYVKWVNVNIDTAYCSLKEGAIILDNVLLKLKHEEIIELSDELQLPFTSKNAPDYINLSLTEFSAYYKNEGKIGIRFTKSAKQYLCKLVGSEKKYTTQILLSVVKLSSVNASSIYQLIRKKISNNSRIKFFDISINELKDEMYLYDVDSKGRKVYSYPEYPFFRRDVLNKAVKEIIKCTEIKDLKFEVIDKIGRKVNKIRFTFFIKEYDTKQNFTIEEQEFLADFDKNVHTPVKKRTYKKQ</sequence>
<dbReference type="Gene3D" id="1.10.10.10">
    <property type="entry name" value="Winged helix-like DNA-binding domain superfamily/Winged helix DNA-binding domain"/>
    <property type="match status" value="2"/>
</dbReference>
<dbReference type="InterPro" id="IPR036390">
    <property type="entry name" value="WH_DNA-bd_sf"/>
</dbReference>
<comment type="similarity">
    <text evidence="1">Belongs to the initiator RepB protein family.</text>
</comment>
<dbReference type="EMBL" id="FN545272">
    <property type="protein sequence ID" value="CBA76567.1"/>
    <property type="molecule type" value="Genomic_DNA"/>
</dbReference>
<protein>
    <submittedName>
        <fullName evidence="3">Pi protein (Replication initiation protein)</fullName>
    </submittedName>
</protein>
<reference evidence="3" key="1">
    <citation type="journal article" date="2010" name="Insect Mol. Biol.">
        <title>The draft genome sequence of Arsenophonus nasoniae, son-killer bacterium of Nasonia vitripennis, reveals genes associated with virulence and symbiosis.</title>
        <authorList>
            <person name="Wilkes T."/>
            <person name="Darby A.C."/>
            <person name="Choi J."/>
            <person name="Colborne J.K."/>
            <person name="Werren J.H."/>
            <person name="Hurst G.D.D."/>
        </authorList>
    </citation>
    <scope>NUCLEOTIDE SEQUENCE</scope>
</reference>